<dbReference type="Pfam" id="PF13416">
    <property type="entry name" value="SBP_bac_8"/>
    <property type="match status" value="1"/>
</dbReference>
<evidence type="ECO:0000313" key="7">
    <source>
        <dbReference type="EMBL" id="BAY56416.1"/>
    </source>
</evidence>
<dbReference type="PROSITE" id="PS51318">
    <property type="entry name" value="TAT"/>
    <property type="match status" value="1"/>
</dbReference>
<dbReference type="EMBL" id="AP018203">
    <property type="protein sequence ID" value="BAY56416.1"/>
    <property type="molecule type" value="Genomic_DNA"/>
</dbReference>
<dbReference type="SUPFAM" id="SSF53850">
    <property type="entry name" value="Periplasmic binding protein-like II"/>
    <property type="match status" value="1"/>
</dbReference>
<evidence type="ECO:0000256" key="6">
    <source>
        <dbReference type="PIRSR" id="PIRSR019574-1"/>
    </source>
</evidence>
<dbReference type="InterPro" id="IPR006059">
    <property type="entry name" value="SBP"/>
</dbReference>
<evidence type="ECO:0000313" key="8">
    <source>
        <dbReference type="Proteomes" id="UP000217895"/>
    </source>
</evidence>
<keyword evidence="3" id="KW-0813">Transport</keyword>
<dbReference type="PANTHER" id="PTHR30222:SF17">
    <property type="entry name" value="SPERMIDINE_PUTRESCINE-BINDING PERIPLASMIC PROTEIN"/>
    <property type="match status" value="1"/>
</dbReference>
<dbReference type="PROSITE" id="PS51257">
    <property type="entry name" value="PROKAR_LIPOPROTEIN"/>
    <property type="match status" value="1"/>
</dbReference>
<dbReference type="GO" id="GO:0055085">
    <property type="term" value="P:transmembrane transport"/>
    <property type="evidence" value="ECO:0007669"/>
    <property type="project" value="InterPro"/>
</dbReference>
<dbReference type="GO" id="GO:0019808">
    <property type="term" value="F:polyamine binding"/>
    <property type="evidence" value="ECO:0007669"/>
    <property type="project" value="InterPro"/>
</dbReference>
<dbReference type="PROSITE" id="PS01037">
    <property type="entry name" value="SBP_BACTERIAL_1"/>
    <property type="match status" value="1"/>
</dbReference>
<organism evidence="7 8">
    <name type="scientific">Leptolyngbya boryana NIES-2135</name>
    <dbReference type="NCBI Taxonomy" id="1973484"/>
    <lineage>
        <taxon>Bacteria</taxon>
        <taxon>Bacillati</taxon>
        <taxon>Cyanobacteriota</taxon>
        <taxon>Cyanophyceae</taxon>
        <taxon>Leptolyngbyales</taxon>
        <taxon>Leptolyngbyaceae</taxon>
        <taxon>Leptolyngbya group</taxon>
        <taxon>Leptolyngbya</taxon>
    </lineage>
</organism>
<keyword evidence="8" id="KW-1185">Reference proteome</keyword>
<gene>
    <name evidence="7" type="ORF">NIES2135_32480</name>
</gene>
<accession>A0A1Z4JI59</accession>
<dbReference type="CDD" id="cd13590">
    <property type="entry name" value="PBP2_PotD_PotF_like"/>
    <property type="match status" value="1"/>
</dbReference>
<dbReference type="Gene3D" id="3.40.190.10">
    <property type="entry name" value="Periplasmic binding protein-like II"/>
    <property type="match status" value="2"/>
</dbReference>
<proteinExistence type="inferred from homology"/>
<dbReference type="AlphaFoldDB" id="A0A1Z4JI59"/>
<name>A0A1Z4JI59_LEPBY</name>
<keyword evidence="5" id="KW-0574">Periplasm</keyword>
<dbReference type="Proteomes" id="UP000217895">
    <property type="component" value="Chromosome"/>
</dbReference>
<feature type="binding site" evidence="6">
    <location>
        <position position="102"/>
    </location>
    <ligand>
        <name>spermidine</name>
        <dbReference type="ChEBI" id="CHEBI:57834"/>
    </ligand>
</feature>
<dbReference type="InterPro" id="IPR006061">
    <property type="entry name" value="SBP_1_CS"/>
</dbReference>
<evidence type="ECO:0000256" key="2">
    <source>
        <dbReference type="ARBA" id="ARBA00008520"/>
    </source>
</evidence>
<feature type="binding site" evidence="6">
    <location>
        <begin position="186"/>
        <end position="189"/>
    </location>
    <ligand>
        <name>spermidine</name>
        <dbReference type="ChEBI" id="CHEBI:57834"/>
    </ligand>
</feature>
<dbReference type="GO" id="GO:0042597">
    <property type="term" value="C:periplasmic space"/>
    <property type="evidence" value="ECO:0007669"/>
    <property type="project" value="UniProtKB-SubCell"/>
</dbReference>
<evidence type="ECO:0000256" key="1">
    <source>
        <dbReference type="ARBA" id="ARBA00004418"/>
    </source>
</evidence>
<dbReference type="GO" id="GO:0015846">
    <property type="term" value="P:polyamine transport"/>
    <property type="evidence" value="ECO:0007669"/>
    <property type="project" value="InterPro"/>
</dbReference>
<evidence type="ECO:0000256" key="4">
    <source>
        <dbReference type="ARBA" id="ARBA00022729"/>
    </source>
</evidence>
<dbReference type="PANTHER" id="PTHR30222">
    <property type="entry name" value="SPERMIDINE/PUTRESCINE-BINDING PERIPLASMIC PROTEIN"/>
    <property type="match status" value="1"/>
</dbReference>
<comment type="similarity">
    <text evidence="2">Belongs to the bacterial solute-binding protein 1 family.</text>
</comment>
<sequence length="366" mass="41204">MSYCASRRRFIKTAAAGVSGFALSSCGWTLAKVQTDQAIVQSSDELNIYTWSNYIDQELVDAFQAKTGIKVKFDVFDSNETMLAAFQAGKAKIYSVIYPSDYKVTQMSKLGYLSQLDHLRLESLRHLIPRFQTSLHDPGNRYSVPMSWGTTGLIYNSEKIKDAPKDWNYLWENKEKLMRRMTLMNDVREVLGATLRSLGFSYNSTNPAELKKAYDRLQELKPAIATFTTDAWRDQLIAGDLSIAMAYSSDAALAMKDNPKLKYVIPSSGTSLWTDTMVIPKTAPNPDGAYAWLEFMLQPEVAAKMTERLSFATTNQAGIAQLPEAIRSNSSLFPAMELLNRSESIAPVERETLEAYERYWTKLTSS</sequence>
<comment type="subcellular location">
    <subcellularLocation>
        <location evidence="1">Periplasm</location>
    </subcellularLocation>
</comment>
<dbReference type="PRINTS" id="PR00909">
    <property type="entry name" value="SPERMDNBNDNG"/>
</dbReference>
<dbReference type="InterPro" id="IPR006311">
    <property type="entry name" value="TAT_signal"/>
</dbReference>
<dbReference type="InterPro" id="IPR001188">
    <property type="entry name" value="Sperm_putr-bd"/>
</dbReference>
<evidence type="ECO:0000256" key="5">
    <source>
        <dbReference type="ARBA" id="ARBA00022764"/>
    </source>
</evidence>
<dbReference type="PIRSF" id="PIRSF019574">
    <property type="entry name" value="Periplasmic_polyamine_BP"/>
    <property type="match status" value="1"/>
</dbReference>
<reference evidence="7 8" key="1">
    <citation type="submission" date="2017-06" db="EMBL/GenBank/DDBJ databases">
        <title>Genome sequencing of cyanobaciteial culture collection at National Institute for Environmental Studies (NIES).</title>
        <authorList>
            <person name="Hirose Y."/>
            <person name="Shimura Y."/>
            <person name="Fujisawa T."/>
            <person name="Nakamura Y."/>
            <person name="Kawachi M."/>
        </authorList>
    </citation>
    <scope>NUCLEOTIDE SEQUENCE [LARGE SCALE GENOMIC DNA]</scope>
    <source>
        <strain evidence="7 8">NIES-2135</strain>
    </source>
</reference>
<keyword evidence="4" id="KW-0732">Signal</keyword>
<protein>
    <submittedName>
        <fullName evidence="7">Family 1 extracellular solute-binding protein</fullName>
    </submittedName>
</protein>
<evidence type="ECO:0000256" key="3">
    <source>
        <dbReference type="ARBA" id="ARBA00022448"/>
    </source>
</evidence>